<dbReference type="GO" id="GO:0043190">
    <property type="term" value="C:ATP-binding cassette (ABC) transporter complex"/>
    <property type="evidence" value="ECO:0007669"/>
    <property type="project" value="InterPro"/>
</dbReference>
<evidence type="ECO:0000256" key="2">
    <source>
        <dbReference type="ARBA" id="ARBA00005695"/>
    </source>
</evidence>
<dbReference type="Pfam" id="PF00496">
    <property type="entry name" value="SBP_bac_5"/>
    <property type="match status" value="1"/>
</dbReference>
<dbReference type="EMBL" id="SACL01000007">
    <property type="protein sequence ID" value="RVT92291.1"/>
    <property type="molecule type" value="Genomic_DNA"/>
</dbReference>
<evidence type="ECO:0000313" key="6">
    <source>
        <dbReference type="Proteomes" id="UP000282957"/>
    </source>
</evidence>
<comment type="subcellular location">
    <subcellularLocation>
        <location evidence="1">Periplasm</location>
    </subcellularLocation>
</comment>
<dbReference type="Proteomes" id="UP000282957">
    <property type="component" value="Unassembled WGS sequence"/>
</dbReference>
<evidence type="ECO:0000259" key="4">
    <source>
        <dbReference type="Pfam" id="PF00496"/>
    </source>
</evidence>
<reference evidence="5 6" key="1">
    <citation type="submission" date="2019-01" db="EMBL/GenBank/DDBJ databases">
        <authorList>
            <person name="Chen W.-M."/>
        </authorList>
    </citation>
    <scope>NUCLEOTIDE SEQUENCE [LARGE SCALE GENOMIC DNA]</scope>
    <source>
        <strain evidence="5 6">CCP-6</strain>
    </source>
</reference>
<organism evidence="5 6">
    <name type="scientific">Rhodovarius crocodyli</name>
    <dbReference type="NCBI Taxonomy" id="1979269"/>
    <lineage>
        <taxon>Bacteria</taxon>
        <taxon>Pseudomonadati</taxon>
        <taxon>Pseudomonadota</taxon>
        <taxon>Alphaproteobacteria</taxon>
        <taxon>Acetobacterales</taxon>
        <taxon>Roseomonadaceae</taxon>
        <taxon>Rhodovarius</taxon>
    </lineage>
</organism>
<dbReference type="PANTHER" id="PTHR30290:SF38">
    <property type="entry name" value="D,D-DIPEPTIDE-BINDING PERIPLASMIC PROTEIN DDPA-RELATED"/>
    <property type="match status" value="1"/>
</dbReference>
<keyword evidence="3" id="KW-0732">Signal</keyword>
<feature type="domain" description="Solute-binding protein family 5" evidence="4">
    <location>
        <begin position="97"/>
        <end position="438"/>
    </location>
</feature>
<dbReference type="SUPFAM" id="SSF53850">
    <property type="entry name" value="Periplasmic binding protein-like II"/>
    <property type="match status" value="1"/>
</dbReference>
<dbReference type="InterPro" id="IPR039424">
    <property type="entry name" value="SBP_5"/>
</dbReference>
<dbReference type="PANTHER" id="PTHR30290">
    <property type="entry name" value="PERIPLASMIC BINDING COMPONENT OF ABC TRANSPORTER"/>
    <property type="match status" value="1"/>
</dbReference>
<comment type="caution">
    <text evidence="5">The sequence shown here is derived from an EMBL/GenBank/DDBJ whole genome shotgun (WGS) entry which is preliminary data.</text>
</comment>
<comment type="similarity">
    <text evidence="2">Belongs to the bacterial solute-binding protein 5 family.</text>
</comment>
<protein>
    <submittedName>
        <fullName evidence="5">ABC transporter substrate-binding protein</fullName>
    </submittedName>
</protein>
<proteinExistence type="inferred from homology"/>
<dbReference type="Gene3D" id="3.90.76.10">
    <property type="entry name" value="Dipeptide-binding Protein, Domain 1"/>
    <property type="match status" value="1"/>
</dbReference>
<dbReference type="InterPro" id="IPR030678">
    <property type="entry name" value="Peptide/Ni-bd"/>
</dbReference>
<sequence length="526" mass="57577">MRFAAGKRFPAALRRGQPIESPAQHRWDGAMRALLLSGLLGLASLPAVAQPAQNTLRIGIFEDFDVPDPALSRTFSGLQILSAMCDKLLDVTPDLRYVGAAAESFAWTPDGRGLVLNLRPGMRFQDGAPFDAEAVAFGINRHLTLQGSFRRGELPMVTGVTVLGPLTARIDLNEPSIPLLSLLVTRAGMMVSPQSAERGSPACSGPYRLRERVALDRVVLERWPGHWNAANHHIERIIYRPIPDGNIRLQNLRGGGLDLMERVSAPDLPTVRAQRNLRVAQALELGHSFIRFNIANGPGAEGPWARDARLRAALEASIDREALVNVVFSGEAVAGNQWVNPAHPLYASAHPVPRRDIARARALLAEAGQPRPTLRLAVPNQPELVQAAEVIQSMAAEAGIQVQVQAIEIGAYVRNNVTGNFEAAIGFWGGRTDADGNVSFHVTCRGPNNDGRYCSEEVEAALTAARREAEDDARRPHYAAAADRLLADRPNLWLWHRRNSWAFTSRLQGFTAYPDGIFRYAGLRYD</sequence>
<evidence type="ECO:0000256" key="1">
    <source>
        <dbReference type="ARBA" id="ARBA00004418"/>
    </source>
</evidence>
<dbReference type="InterPro" id="IPR000914">
    <property type="entry name" value="SBP_5_dom"/>
</dbReference>
<dbReference type="OrthoDB" id="9803988at2"/>
<dbReference type="AlphaFoldDB" id="A0A437M3K2"/>
<dbReference type="PIRSF" id="PIRSF002741">
    <property type="entry name" value="MppA"/>
    <property type="match status" value="1"/>
</dbReference>
<keyword evidence="6" id="KW-1185">Reference proteome</keyword>
<evidence type="ECO:0000313" key="5">
    <source>
        <dbReference type="EMBL" id="RVT92291.1"/>
    </source>
</evidence>
<dbReference type="Gene3D" id="3.40.190.10">
    <property type="entry name" value="Periplasmic binding protein-like II"/>
    <property type="match status" value="1"/>
</dbReference>
<accession>A0A437M3K2</accession>
<dbReference type="Gene3D" id="3.10.105.10">
    <property type="entry name" value="Dipeptide-binding Protein, Domain 3"/>
    <property type="match status" value="1"/>
</dbReference>
<name>A0A437M3K2_9PROT</name>
<gene>
    <name evidence="5" type="ORF">EOD42_18940</name>
</gene>
<evidence type="ECO:0000256" key="3">
    <source>
        <dbReference type="ARBA" id="ARBA00022729"/>
    </source>
</evidence>
<dbReference type="GO" id="GO:0030288">
    <property type="term" value="C:outer membrane-bounded periplasmic space"/>
    <property type="evidence" value="ECO:0007669"/>
    <property type="project" value="UniProtKB-ARBA"/>
</dbReference>
<dbReference type="GO" id="GO:1904680">
    <property type="term" value="F:peptide transmembrane transporter activity"/>
    <property type="evidence" value="ECO:0007669"/>
    <property type="project" value="TreeGrafter"/>
</dbReference>
<dbReference type="GO" id="GO:0015833">
    <property type="term" value="P:peptide transport"/>
    <property type="evidence" value="ECO:0007669"/>
    <property type="project" value="TreeGrafter"/>
</dbReference>